<name>A0ACC3MGI6_9PEZI</name>
<sequence>MAPNDREDKAAAEAQEKKEEKTNATKDNQIAKQCERKAEDANKWEHIEVNKKRTTTLQLIRAKVPGVAYFAEDTFTGMLDPEDLYVCLSRRHITTGKQKEALEEALAKDGHEDFVVV</sequence>
<evidence type="ECO:0000313" key="1">
    <source>
        <dbReference type="EMBL" id="KAK3691473.1"/>
    </source>
</evidence>
<dbReference type="Proteomes" id="UP001281147">
    <property type="component" value="Unassembled WGS sequence"/>
</dbReference>
<reference evidence="1" key="1">
    <citation type="submission" date="2023-07" db="EMBL/GenBank/DDBJ databases">
        <title>Black Yeasts Isolated from many extreme environments.</title>
        <authorList>
            <person name="Coleine C."/>
            <person name="Stajich J.E."/>
            <person name="Selbmann L."/>
        </authorList>
    </citation>
    <scope>NUCLEOTIDE SEQUENCE</scope>
    <source>
        <strain evidence="1">CCFEE 5714</strain>
    </source>
</reference>
<organism evidence="1 2">
    <name type="scientific">Vermiconidia calcicola</name>
    <dbReference type="NCBI Taxonomy" id="1690605"/>
    <lineage>
        <taxon>Eukaryota</taxon>
        <taxon>Fungi</taxon>
        <taxon>Dikarya</taxon>
        <taxon>Ascomycota</taxon>
        <taxon>Pezizomycotina</taxon>
        <taxon>Dothideomycetes</taxon>
        <taxon>Dothideomycetidae</taxon>
        <taxon>Mycosphaerellales</taxon>
        <taxon>Extremaceae</taxon>
        <taxon>Vermiconidia</taxon>
    </lineage>
</organism>
<dbReference type="EMBL" id="JAUTXU010000266">
    <property type="protein sequence ID" value="KAK3691473.1"/>
    <property type="molecule type" value="Genomic_DNA"/>
</dbReference>
<proteinExistence type="predicted"/>
<accession>A0ACC3MGI6</accession>
<gene>
    <name evidence="1" type="ORF">LTR37_018670</name>
</gene>
<comment type="caution">
    <text evidence="1">The sequence shown here is derived from an EMBL/GenBank/DDBJ whole genome shotgun (WGS) entry which is preliminary data.</text>
</comment>
<evidence type="ECO:0000313" key="2">
    <source>
        <dbReference type="Proteomes" id="UP001281147"/>
    </source>
</evidence>
<protein>
    <submittedName>
        <fullName evidence="1">Uncharacterized protein</fullName>
    </submittedName>
</protein>
<keyword evidence="2" id="KW-1185">Reference proteome</keyword>